<protein>
    <submittedName>
        <fullName evidence="1">ABC transporter ATP-binding protein</fullName>
    </submittedName>
</protein>
<dbReference type="HOGENOM" id="CLU_3257153_0_0_5"/>
<gene>
    <name evidence="1" type="ORF">rpr22_CDSx325</name>
</gene>
<sequence>MTYDNDFIKSISTRIIALTNRKNIVDFKVQYDDLFKKYINDY</sequence>
<dbReference type="PATRIC" id="fig|449216.3.peg.315"/>
<evidence type="ECO:0000313" key="1">
    <source>
        <dbReference type="EMBL" id="ADE29824.1"/>
    </source>
</evidence>
<evidence type="ECO:0000313" key="2">
    <source>
        <dbReference type="Proteomes" id="UP000006931"/>
    </source>
</evidence>
<reference evidence="1 2" key="1">
    <citation type="journal article" date="2010" name="Genome Res.">
        <title>Genomic, proteomic, and transcriptomic analysis of virulent and avirulent Rickettsia prowazekii reveals its adaptive mutation capabilities.</title>
        <authorList>
            <person name="Bechah Y."/>
            <person name="El Karkouri K."/>
            <person name="Mediannikov O."/>
            <person name="Leroy Q."/>
            <person name="Pelletier N."/>
            <person name="Robert C."/>
            <person name="Medigue C."/>
            <person name="Mege J.L."/>
            <person name="Raoult D."/>
        </authorList>
    </citation>
    <scope>NUCLEOTIDE SEQUENCE [LARGE SCALE GENOMIC DNA]</scope>
    <source>
        <strain evidence="1 2">Rp22</strain>
    </source>
</reference>
<keyword evidence="1" id="KW-0067">ATP-binding</keyword>
<accession>D5AWN5</accession>
<name>D5AWN5_RICPP</name>
<keyword evidence="1" id="KW-0547">Nucleotide-binding</keyword>
<dbReference type="Proteomes" id="UP000006931">
    <property type="component" value="Chromosome"/>
</dbReference>
<proteinExistence type="predicted"/>
<dbReference type="AlphaFoldDB" id="D5AWN5"/>
<dbReference type="KEGG" id="rpq:rpr22_CDSx325"/>
<dbReference type="EMBL" id="CP001584">
    <property type="protein sequence ID" value="ADE29824.1"/>
    <property type="molecule type" value="Genomic_DNA"/>
</dbReference>
<organism evidence="1 2">
    <name type="scientific">Rickettsia prowazekii (strain Rp22)</name>
    <dbReference type="NCBI Taxonomy" id="449216"/>
    <lineage>
        <taxon>Bacteria</taxon>
        <taxon>Pseudomonadati</taxon>
        <taxon>Pseudomonadota</taxon>
        <taxon>Alphaproteobacteria</taxon>
        <taxon>Rickettsiales</taxon>
        <taxon>Rickettsiaceae</taxon>
        <taxon>Rickettsieae</taxon>
        <taxon>Rickettsia</taxon>
        <taxon>typhus group</taxon>
    </lineage>
</organism>
<dbReference type="GO" id="GO:0005524">
    <property type="term" value="F:ATP binding"/>
    <property type="evidence" value="ECO:0007669"/>
    <property type="project" value="UniProtKB-KW"/>
</dbReference>